<evidence type="ECO:0000313" key="3">
    <source>
        <dbReference type="Proteomes" id="UP000756132"/>
    </source>
</evidence>
<dbReference type="AlphaFoldDB" id="A0A9Q8P8B8"/>
<protein>
    <recommendedName>
        <fullName evidence="1">DUF7726 domain-containing protein</fullName>
    </recommendedName>
</protein>
<keyword evidence="3" id="KW-1185">Reference proteome</keyword>
<feature type="domain" description="DUF7726" evidence="1">
    <location>
        <begin position="160"/>
        <end position="238"/>
    </location>
</feature>
<reference evidence="2" key="1">
    <citation type="submission" date="2021-12" db="EMBL/GenBank/DDBJ databases">
        <authorList>
            <person name="Zaccaron A."/>
            <person name="Stergiopoulos I."/>
        </authorList>
    </citation>
    <scope>NUCLEOTIDE SEQUENCE</scope>
    <source>
        <strain evidence="2">Race5_Kim</strain>
    </source>
</reference>
<feature type="domain" description="DUF7726" evidence="1">
    <location>
        <begin position="49"/>
        <end position="120"/>
    </location>
</feature>
<reference evidence="2" key="2">
    <citation type="journal article" date="2022" name="Microb. Genom.">
        <title>A chromosome-scale genome assembly of the tomato pathogen Cladosporium fulvum reveals a compartmentalized genome architecture and the presence of a dispensable chromosome.</title>
        <authorList>
            <person name="Zaccaron A.Z."/>
            <person name="Chen L.H."/>
            <person name="Samaras A."/>
            <person name="Stergiopoulos I."/>
        </authorList>
    </citation>
    <scope>NUCLEOTIDE SEQUENCE</scope>
    <source>
        <strain evidence="2">Race5_Kim</strain>
    </source>
</reference>
<sequence>MSSSLVVNSDGRLVLGDASDRANQTSSLKRKATTQPTDLELEHFNVEHMPIDASCNQIRCKIRRLLDSGEVKKGEFAKSIGVSSKSLNDFLGKSGENGAGSASYDAAWEYFKKRELAGIKMPVKKAVRLSASSPSTAPSSGSFIDITGIRVSGEAMDAVAIYDSCDEVRRKINAHLTKPGITQAQFCRDLEAQLHTRVQKVQSKQLTDFRNKKGPTAGNTSVVYYTAYVYFEKLRLAEGRPKSKHRVQMEAQWPTGAETDRLRNRVWFPTNARPVMDRYGNVTFHNRR</sequence>
<evidence type="ECO:0000259" key="1">
    <source>
        <dbReference type="Pfam" id="PF24852"/>
    </source>
</evidence>
<dbReference type="Pfam" id="PF24852">
    <property type="entry name" value="DUF7726"/>
    <property type="match status" value="2"/>
</dbReference>
<dbReference type="OrthoDB" id="2592504at2759"/>
<dbReference type="KEGG" id="ffu:CLAFUR5_04478"/>
<dbReference type="EMBL" id="CP090166">
    <property type="protein sequence ID" value="UJO17024.1"/>
    <property type="molecule type" value="Genomic_DNA"/>
</dbReference>
<accession>A0A9Q8P8B8</accession>
<dbReference type="GeneID" id="71984356"/>
<dbReference type="Proteomes" id="UP000756132">
    <property type="component" value="Chromosome 4"/>
</dbReference>
<dbReference type="RefSeq" id="XP_047761390.1">
    <property type="nucleotide sequence ID" value="XM_047903626.1"/>
</dbReference>
<dbReference type="InterPro" id="IPR056143">
    <property type="entry name" value="DUF7726"/>
</dbReference>
<evidence type="ECO:0000313" key="2">
    <source>
        <dbReference type="EMBL" id="UJO17024.1"/>
    </source>
</evidence>
<organism evidence="2 3">
    <name type="scientific">Passalora fulva</name>
    <name type="common">Tomato leaf mold</name>
    <name type="synonym">Cladosporium fulvum</name>
    <dbReference type="NCBI Taxonomy" id="5499"/>
    <lineage>
        <taxon>Eukaryota</taxon>
        <taxon>Fungi</taxon>
        <taxon>Dikarya</taxon>
        <taxon>Ascomycota</taxon>
        <taxon>Pezizomycotina</taxon>
        <taxon>Dothideomycetes</taxon>
        <taxon>Dothideomycetidae</taxon>
        <taxon>Mycosphaerellales</taxon>
        <taxon>Mycosphaerellaceae</taxon>
        <taxon>Fulvia</taxon>
    </lineage>
</organism>
<dbReference type="PANTHER" id="PTHR42339:SF1">
    <property type="entry name" value="HISTONE H1"/>
    <property type="match status" value="1"/>
</dbReference>
<proteinExistence type="predicted"/>
<gene>
    <name evidence="2" type="ORF">CLAFUR5_04478</name>
</gene>
<dbReference type="PANTHER" id="PTHR42339">
    <property type="entry name" value="HISTONE H1"/>
    <property type="match status" value="1"/>
</dbReference>
<name>A0A9Q8P8B8_PASFU</name>